<evidence type="ECO:0000313" key="2">
    <source>
        <dbReference type="Proteomes" id="UP001152795"/>
    </source>
</evidence>
<dbReference type="EMBL" id="CACRXK020007168">
    <property type="protein sequence ID" value="CAB4011495.1"/>
    <property type="molecule type" value="Genomic_DNA"/>
</dbReference>
<reference evidence="1" key="1">
    <citation type="submission" date="2020-04" db="EMBL/GenBank/DDBJ databases">
        <authorList>
            <person name="Alioto T."/>
            <person name="Alioto T."/>
            <person name="Gomez Garrido J."/>
        </authorList>
    </citation>
    <scope>NUCLEOTIDE SEQUENCE</scope>
    <source>
        <strain evidence="1">A484AB</strain>
    </source>
</reference>
<accession>A0A6S7HYP9</accession>
<dbReference type="AlphaFoldDB" id="A0A6S7HYP9"/>
<dbReference type="Proteomes" id="UP001152795">
    <property type="component" value="Unassembled WGS sequence"/>
</dbReference>
<proteinExistence type="predicted"/>
<protein>
    <submittedName>
        <fullName evidence="1">Uncharacterized protein</fullName>
    </submittedName>
</protein>
<evidence type="ECO:0000313" key="1">
    <source>
        <dbReference type="EMBL" id="CAB4011495.1"/>
    </source>
</evidence>
<comment type="caution">
    <text evidence="1">The sequence shown here is derived from an EMBL/GenBank/DDBJ whole genome shotgun (WGS) entry which is preliminary data.</text>
</comment>
<keyword evidence="2" id="KW-1185">Reference proteome</keyword>
<organism evidence="1 2">
    <name type="scientific">Paramuricea clavata</name>
    <name type="common">Red gorgonian</name>
    <name type="synonym">Violescent sea-whip</name>
    <dbReference type="NCBI Taxonomy" id="317549"/>
    <lineage>
        <taxon>Eukaryota</taxon>
        <taxon>Metazoa</taxon>
        <taxon>Cnidaria</taxon>
        <taxon>Anthozoa</taxon>
        <taxon>Octocorallia</taxon>
        <taxon>Malacalcyonacea</taxon>
        <taxon>Plexauridae</taxon>
        <taxon>Paramuricea</taxon>
    </lineage>
</organism>
<gene>
    <name evidence="1" type="ORF">PACLA_8A005265</name>
</gene>
<sequence length="113" mass="12571">METFKTEQVINSETVRSLAESVERLASIVPEIQTNVKSEAQDPCDANDLEINNDNNHKAKIYELVNDIEHNNTKPTYAALVKSQLVKESLSKSVLESSLEPTLESLASVNNKQ</sequence>
<name>A0A6S7HYP9_PARCT</name>